<evidence type="ECO:0000256" key="5">
    <source>
        <dbReference type="ARBA" id="ARBA00022989"/>
    </source>
</evidence>
<dbReference type="PROSITE" id="PS50125">
    <property type="entry name" value="GUANYLATE_CYCLASE_2"/>
    <property type="match status" value="1"/>
</dbReference>
<feature type="domain" description="Guanylate cyclase" evidence="8">
    <location>
        <begin position="461"/>
        <end position="594"/>
    </location>
</feature>
<evidence type="ECO:0000259" key="8">
    <source>
        <dbReference type="PROSITE" id="PS50125"/>
    </source>
</evidence>
<dbReference type="EMBL" id="FOXB01000013">
    <property type="protein sequence ID" value="SFP28160.1"/>
    <property type="molecule type" value="Genomic_DNA"/>
</dbReference>
<accession>A0A1I5P2T1</accession>
<evidence type="ECO:0000256" key="6">
    <source>
        <dbReference type="ARBA" id="ARBA00023136"/>
    </source>
</evidence>
<keyword evidence="10" id="KW-1185">Reference proteome</keyword>
<dbReference type="InterPro" id="IPR050697">
    <property type="entry name" value="Adenylyl/Guanylyl_Cyclase_3/4"/>
</dbReference>
<evidence type="ECO:0000256" key="7">
    <source>
        <dbReference type="SAM" id="Phobius"/>
    </source>
</evidence>
<sequence>MNKKKLYIISTSIIVTLSIIFGYLYHYELLNPFDKKIVDLMFKIRGYQIPSKDIVIIDIDEKSLNELGQWPWSRNKVAKILYNLKNAGAGIIGLDIVFSEQDNSSPKKILTELGIEYQNAPDYDEILAKAVSETPTILGYIFDFENDSNLEGSSPEIPVIFIEKNRPKELDFIIKAKRAILNIPIIQNNAYSSGFFNTIPDNDGIVRTVPLIVRYDDSIYPSLSLEIVRAIIGVNKVYINYTSSGVTSVQMNDLIIPTDRFGRLLVNFKGPAKSYTYLSASDIYNNKFNYDLINGKIVLIGTSASGLLDLRATPYDSTFPGIEIHANTIDNLINQTFITIPDWIEVADILVMITICLISVIIFSITPPFLLTLFIPLIFGGFFIFLYKMLFEYHILLNTIFPLLLLISLFSISTIINYFYEIRIKEIIKDKFAKKVSPQVVEELLNSPESDAFDIKEKEITIFFSDIRSFTSISEQIGNPKRLIELLNRYMTPMVDIIINNKGTIDKFIGDAIMAYWNAPQNLDNHQDAAVTSALEQLQMLENLNNSFKTEGLPVINIGIGIHTGLATVGEMGSQGRNDYTVIGDNVNLASRLEGLNKYYGTQLIISHFTKDKLHKTYITRELDTVLVKGKKHPVTIYEVLGFGTPDEKLKKELNLYEKALSKYKNRDFTDAKYFFEIIYKNSPKTLYKIYIERCNNFIKHPNKFNAIYEFTTK</sequence>
<dbReference type="Proteomes" id="UP000199227">
    <property type="component" value="Unassembled WGS sequence"/>
</dbReference>
<name>A0A1I5P2T1_9BACT</name>
<dbReference type="InterPro" id="IPR029787">
    <property type="entry name" value="Nucleotide_cyclase"/>
</dbReference>
<dbReference type="SMART" id="SM00044">
    <property type="entry name" value="CYCc"/>
    <property type="match status" value="1"/>
</dbReference>
<keyword evidence="4 7" id="KW-0812">Transmembrane</keyword>
<gene>
    <name evidence="9" type="ORF">SAMN05216234_11326</name>
</gene>
<proteinExistence type="inferred from homology"/>
<evidence type="ECO:0000256" key="4">
    <source>
        <dbReference type="ARBA" id="ARBA00022692"/>
    </source>
</evidence>
<dbReference type="InterPro" id="IPR007890">
    <property type="entry name" value="CHASE2"/>
</dbReference>
<dbReference type="InterPro" id="IPR001054">
    <property type="entry name" value="A/G_cyclase"/>
</dbReference>
<dbReference type="SUPFAM" id="SSF55073">
    <property type="entry name" value="Nucleotide cyclase"/>
    <property type="match status" value="1"/>
</dbReference>
<evidence type="ECO:0000256" key="2">
    <source>
        <dbReference type="ARBA" id="ARBA00005381"/>
    </source>
</evidence>
<reference evidence="9 10" key="1">
    <citation type="submission" date="2016-10" db="EMBL/GenBank/DDBJ databases">
        <authorList>
            <person name="de Groot N.N."/>
        </authorList>
    </citation>
    <scope>NUCLEOTIDE SEQUENCE [LARGE SCALE GENOMIC DNA]</scope>
    <source>
        <strain evidence="9 10">EP1-55-1</strain>
    </source>
</reference>
<evidence type="ECO:0000313" key="10">
    <source>
        <dbReference type="Proteomes" id="UP000199227"/>
    </source>
</evidence>
<comment type="similarity">
    <text evidence="2">Belongs to the adenylyl cyclase class-3 family.</text>
</comment>
<keyword evidence="5 7" id="KW-1133">Transmembrane helix</keyword>
<dbReference type="PANTHER" id="PTHR43081">
    <property type="entry name" value="ADENYLATE CYCLASE, TERMINAL-DIFFERENTIATION SPECIFIC-RELATED"/>
    <property type="match status" value="1"/>
</dbReference>
<feature type="transmembrane region" description="Helical" evidence="7">
    <location>
        <begin position="369"/>
        <end position="387"/>
    </location>
</feature>
<dbReference type="PANTHER" id="PTHR43081:SF1">
    <property type="entry name" value="ADENYLATE CYCLASE, TERMINAL-DIFFERENTIATION SPECIFIC"/>
    <property type="match status" value="1"/>
</dbReference>
<dbReference type="AlphaFoldDB" id="A0A1I5P2T1"/>
<keyword evidence="3" id="KW-1003">Cell membrane</keyword>
<dbReference type="RefSeq" id="WP_092912082.1">
    <property type="nucleotide sequence ID" value="NZ_FOXB01000013.1"/>
</dbReference>
<dbReference type="OrthoDB" id="9806735at2"/>
<dbReference type="Gene3D" id="3.30.70.1230">
    <property type="entry name" value="Nucleotide cyclase"/>
    <property type="match status" value="1"/>
</dbReference>
<dbReference type="Pfam" id="PF05226">
    <property type="entry name" value="CHASE2"/>
    <property type="match status" value="1"/>
</dbReference>
<dbReference type="FunFam" id="3.30.70.1230:FF:000016">
    <property type="entry name" value="Adenylate/guanylate cyclase domain-containing protein"/>
    <property type="match status" value="1"/>
</dbReference>
<evidence type="ECO:0000256" key="3">
    <source>
        <dbReference type="ARBA" id="ARBA00022475"/>
    </source>
</evidence>
<dbReference type="STRING" id="223786.SAMN05216234_11326"/>
<protein>
    <submittedName>
        <fullName evidence="9">Adenylate cyclase</fullName>
    </submittedName>
</protein>
<evidence type="ECO:0000313" key="9">
    <source>
        <dbReference type="EMBL" id="SFP28160.1"/>
    </source>
</evidence>
<dbReference type="GO" id="GO:0006171">
    <property type="term" value="P:cAMP biosynthetic process"/>
    <property type="evidence" value="ECO:0007669"/>
    <property type="project" value="TreeGrafter"/>
</dbReference>
<dbReference type="GO" id="GO:0004016">
    <property type="term" value="F:adenylate cyclase activity"/>
    <property type="evidence" value="ECO:0007669"/>
    <property type="project" value="UniProtKB-ARBA"/>
</dbReference>
<comment type="subcellular location">
    <subcellularLocation>
        <location evidence="1">Cell envelope</location>
    </subcellularLocation>
</comment>
<keyword evidence="6 7" id="KW-0472">Membrane</keyword>
<dbReference type="CDD" id="cd07302">
    <property type="entry name" value="CHD"/>
    <property type="match status" value="1"/>
</dbReference>
<dbReference type="Pfam" id="PF00211">
    <property type="entry name" value="Guanylate_cyc"/>
    <property type="match status" value="1"/>
</dbReference>
<dbReference type="SMART" id="SM01080">
    <property type="entry name" value="CHASE2"/>
    <property type="match status" value="1"/>
</dbReference>
<dbReference type="GO" id="GO:0035556">
    <property type="term" value="P:intracellular signal transduction"/>
    <property type="evidence" value="ECO:0007669"/>
    <property type="project" value="InterPro"/>
</dbReference>
<evidence type="ECO:0000256" key="1">
    <source>
        <dbReference type="ARBA" id="ARBA00004196"/>
    </source>
</evidence>
<feature type="transmembrane region" description="Helical" evidence="7">
    <location>
        <begin position="399"/>
        <end position="420"/>
    </location>
</feature>
<feature type="transmembrane region" description="Helical" evidence="7">
    <location>
        <begin position="6"/>
        <end position="26"/>
    </location>
</feature>
<dbReference type="GO" id="GO:0030313">
    <property type="term" value="C:cell envelope"/>
    <property type="evidence" value="ECO:0007669"/>
    <property type="project" value="UniProtKB-SubCell"/>
</dbReference>
<organism evidence="9 10">
    <name type="scientific">Hydrogenimonas thermophila</name>
    <dbReference type="NCBI Taxonomy" id="223786"/>
    <lineage>
        <taxon>Bacteria</taxon>
        <taxon>Pseudomonadati</taxon>
        <taxon>Campylobacterota</taxon>
        <taxon>Epsilonproteobacteria</taxon>
        <taxon>Campylobacterales</taxon>
        <taxon>Hydrogenimonadaceae</taxon>
        <taxon>Hydrogenimonas</taxon>
    </lineage>
</organism>